<dbReference type="Proteomes" id="UP000445144">
    <property type="component" value="Unassembled WGS sequence"/>
</dbReference>
<dbReference type="RefSeq" id="WP_162032533.1">
    <property type="nucleotide sequence ID" value="NZ_CACVBR010000011.1"/>
</dbReference>
<evidence type="ECO:0000313" key="1">
    <source>
        <dbReference type="EMBL" id="CAA7195453.1"/>
    </source>
</evidence>
<name>A0A6N4XAJ8_9FLAO</name>
<proteinExistence type="predicted"/>
<gene>
    <name evidence="1" type="ORF">CHRY9293_01650</name>
</gene>
<protein>
    <submittedName>
        <fullName evidence="1">Uncharacterized protein</fullName>
    </submittedName>
</protein>
<reference evidence="1 2" key="1">
    <citation type="submission" date="2020-01" db="EMBL/GenBank/DDBJ databases">
        <authorList>
            <person name="Rodrigo-Torres L."/>
            <person name="Arahal R. D."/>
            <person name="Lucena T."/>
        </authorList>
    </citation>
    <scope>NUCLEOTIDE SEQUENCE [LARGE SCALE GENOMIC DNA]</scope>
    <source>
        <strain evidence="1 2">CECT 9293</strain>
    </source>
</reference>
<dbReference type="EMBL" id="CACVBR010000011">
    <property type="protein sequence ID" value="CAA7195453.1"/>
    <property type="molecule type" value="Genomic_DNA"/>
</dbReference>
<keyword evidence="2" id="KW-1185">Reference proteome</keyword>
<sequence length="183" mass="21795">MYTIDDLIKAGKSQVRHTADLMTAYMGLFKEKFGREPDCAGCTFNNDWNRLITYSNQKNQKIMSDPNITFQLRDKSKIYSYDFQHKNGRMIRTRVYGHMMSEEFAEKYLTEGNERQLQERKAEFKILPIKFIEEENLSNDILSKNTLKELQQLATEKKYPEDEWKKLKKEELIVFLEAKELEV</sequence>
<dbReference type="AlphaFoldDB" id="A0A6N4XAJ8"/>
<accession>A0A6N4XAJ8</accession>
<organism evidence="1 2">
    <name type="scientific">Chryseobacterium potabilaquae</name>
    <dbReference type="NCBI Taxonomy" id="2675057"/>
    <lineage>
        <taxon>Bacteria</taxon>
        <taxon>Pseudomonadati</taxon>
        <taxon>Bacteroidota</taxon>
        <taxon>Flavobacteriia</taxon>
        <taxon>Flavobacteriales</taxon>
        <taxon>Weeksellaceae</taxon>
        <taxon>Chryseobacterium group</taxon>
        <taxon>Chryseobacterium</taxon>
    </lineage>
</organism>
<evidence type="ECO:0000313" key="2">
    <source>
        <dbReference type="Proteomes" id="UP000445144"/>
    </source>
</evidence>